<keyword evidence="2" id="KW-1185">Reference proteome</keyword>
<evidence type="ECO:0000313" key="2">
    <source>
        <dbReference type="Proteomes" id="UP000828011"/>
    </source>
</evidence>
<organism evidence="1 2">
    <name type="scientific">uncultured phage cr35_1</name>
    <dbReference type="NCBI Taxonomy" id="2986408"/>
    <lineage>
        <taxon>Viruses</taxon>
        <taxon>Duplodnaviria</taxon>
        <taxon>Heunggongvirae</taxon>
        <taxon>Uroviricota</taxon>
        <taxon>Caudoviricetes</taxon>
        <taxon>Crassvirales</taxon>
        <taxon>Suoliviridae</taxon>
        <taxon>Bearivirinae</taxon>
        <taxon>Afonbuvirus</taxon>
        <taxon>Afonbuvirus coli</taxon>
    </lineage>
</organism>
<sequence>MVNRYDEPASYGYISQYVPIPFEKLYALGKDYADQRKQAEKELETNIKKFGEFVSPSSVDTQNYYNASIKVLDPLIQEAAVNPSVMKNADYRARLQNTINNLDYNLLSQYQQSAENLRLREQNIAKLQAEGRYDINMDDVDITNWNTKDQGIMNNLNPIRYQSIREQVEPYVNNLQDSFLYSKGGYNWIGVDADTVIKQVDTNWSSIRNTPIAEAHIKAMMKNGMTLEQAENAFRNQAMNDALEYVRKKPVVDPYAMAEYQNRAAIRLAQARKGSQGKPSGAVLGLSDMLTGQYLKHRQNIFNRTLSNDSRDELSDPSFLQKYQKLTEESQINIDNLTNQIMNSNPKFAQAVELIKQTLIAKGHQDSEELDQVAFQAALQSPVVSNKDRNKINSAIQQYEEQHQNMIKEAEGRAMQKAFNKTLQLDPNANPFSNFRMYVDGGEYMYDEKKVHDMWEDGLRIITQPVGPNLNQNMLNSLFGSNKKVNEEVGYIIDPNKLISPRSIVLDNPYVTSLVEQAGHKINDIKNMHLDRDTWGQDNFDIEERIAKGDFGKVAIDKVEGYIEQGNTKGLLVSVNVPYKDIENAYTSWWRIENPKNTLKDYGFTVSGAPEGAGEDSRWSQGYVTVRMVLGTSDSDVDKIMTNRSYQKETGTTNTKEMQIQQDDALMNQINNWTPGMGF</sequence>
<reference evidence="1 2" key="1">
    <citation type="submission" date="2021-04" db="EMBL/GenBank/DDBJ databases">
        <authorList>
            <person name="Shkoporov A.N."/>
            <person name="Stockdale S.R."/>
            <person name="Guerin E."/>
            <person name="Ross R.P."/>
            <person name="Hill C."/>
        </authorList>
    </citation>
    <scope>NUCLEOTIDE SEQUENCE [LARGE SCALE GENOMIC DNA]</scope>
    <source>
        <strain evidence="2">cr35_1</strain>
    </source>
</reference>
<evidence type="ECO:0000313" key="1">
    <source>
        <dbReference type="EMBL" id="QWM91364.2"/>
    </source>
</evidence>
<dbReference type="EMBL" id="MZ130499">
    <property type="protein sequence ID" value="QWM91364.2"/>
    <property type="molecule type" value="Genomic_DNA"/>
</dbReference>
<gene>
    <name evidence="1" type="primary">gp_77188</name>
</gene>
<dbReference type="Proteomes" id="UP000828011">
    <property type="component" value="Segment"/>
</dbReference>
<accession>A0AAE7S007</accession>
<name>A0AAE7S007_9CAUD</name>
<proteinExistence type="predicted"/>
<protein>
    <submittedName>
        <fullName evidence="1">Uncharacterized protein</fullName>
    </submittedName>
</protein>